<dbReference type="AlphaFoldDB" id="A0A6H1UCX1"/>
<dbReference type="EMBL" id="CP051180">
    <property type="protein sequence ID" value="QIZ75652.1"/>
    <property type="molecule type" value="Genomic_DNA"/>
</dbReference>
<dbReference type="Proteomes" id="UP000501602">
    <property type="component" value="Chromosome"/>
</dbReference>
<evidence type="ECO:0000313" key="2">
    <source>
        <dbReference type="Proteomes" id="UP000501602"/>
    </source>
</evidence>
<protein>
    <submittedName>
        <fullName evidence="1">Uncharacterized protein</fullName>
    </submittedName>
</protein>
<proteinExistence type="predicted"/>
<dbReference type="KEGG" id="fes:HER31_01280"/>
<evidence type="ECO:0000313" key="1">
    <source>
        <dbReference type="EMBL" id="QIZ75652.1"/>
    </source>
</evidence>
<gene>
    <name evidence="1" type="ORF">HER31_01280</name>
</gene>
<sequence>MTNKPLCSRCQQQLHNQPHQPHIDLVEFANHEASTVDGGFSEHEYHCNSCGNDLRYISGIIMEGGWSEMR</sequence>
<accession>A0A6H1UCX1</accession>
<reference evidence="1 2" key="1">
    <citation type="submission" date="2020-04" db="EMBL/GenBank/DDBJ databases">
        <title>Ferrimonas sp. S7 isolated from sea water.</title>
        <authorList>
            <person name="Bae S.S."/>
            <person name="Baek K."/>
        </authorList>
    </citation>
    <scope>NUCLEOTIDE SEQUENCE [LARGE SCALE GENOMIC DNA]</scope>
    <source>
        <strain evidence="1 2">S7</strain>
    </source>
</reference>
<name>A0A6H1UCX1_9GAMM</name>
<organism evidence="1 2">
    <name type="scientific">Ferrimonas lipolytica</name>
    <dbReference type="NCBI Taxonomy" id="2724191"/>
    <lineage>
        <taxon>Bacteria</taxon>
        <taxon>Pseudomonadati</taxon>
        <taxon>Pseudomonadota</taxon>
        <taxon>Gammaproteobacteria</taxon>
        <taxon>Alteromonadales</taxon>
        <taxon>Ferrimonadaceae</taxon>
        <taxon>Ferrimonas</taxon>
    </lineage>
</organism>
<dbReference type="RefSeq" id="WP_168658913.1">
    <property type="nucleotide sequence ID" value="NZ_CP051180.1"/>
</dbReference>
<keyword evidence="2" id="KW-1185">Reference proteome</keyword>